<dbReference type="STRING" id="1423959.SAMN05444407_102135"/>
<sequence length="347" mass="40401">MLPISVWNVILKNMEEAQHVYCDKHGQQDLKLLCSHLLAGSHEPIGFHEFEPENMAWCNECEKALSKTRTDEEQDQWSQDCGYKIICSVCWDTIKESNQIIKKAMNLEELEQKYNIQYPDIYKQLAANNMLDWGASGSSWYYDTFPKLKENPPLLLFGFDIEIWNDQELVETSIDEMSDEEDYRNIHPGYQFIPFAQNGAGDLYAFQFDLQKDGAVPVTLIPHDDEEAEVLAGNFQDFIFRQLLESVAEIDEGSIFYEEEEEDLKQNLFNQLKTHELYLTAKQVEILNTIYQRDIFEYTYKVPNGGSFETEGLVTFDEVEEILNREIASEYLNRSFNYTESPASNKL</sequence>
<proteinExistence type="predicted"/>
<evidence type="ECO:0000313" key="3">
    <source>
        <dbReference type="Proteomes" id="UP000184069"/>
    </source>
</evidence>
<dbReference type="Gene3D" id="3.40.1580.10">
    <property type="entry name" value="SMI1/KNR4-like"/>
    <property type="match status" value="1"/>
</dbReference>
<organism evidence="2 3">
    <name type="scientific">Chryseobacterium contaminans</name>
    <dbReference type="NCBI Taxonomy" id="1423959"/>
    <lineage>
        <taxon>Bacteria</taxon>
        <taxon>Pseudomonadati</taxon>
        <taxon>Bacteroidota</taxon>
        <taxon>Flavobacteriia</taxon>
        <taxon>Flavobacteriales</taxon>
        <taxon>Weeksellaceae</taxon>
        <taxon>Chryseobacterium group</taxon>
        <taxon>Chryseobacterium</taxon>
    </lineage>
</organism>
<evidence type="ECO:0000259" key="1">
    <source>
        <dbReference type="Pfam" id="PF09346"/>
    </source>
</evidence>
<accession>A0A1M6XMY1</accession>
<dbReference type="Pfam" id="PF09346">
    <property type="entry name" value="SMI1_KNR4"/>
    <property type="match status" value="1"/>
</dbReference>
<dbReference type="SUPFAM" id="SSF160631">
    <property type="entry name" value="SMI1/KNR4-like"/>
    <property type="match status" value="1"/>
</dbReference>
<dbReference type="InterPro" id="IPR018958">
    <property type="entry name" value="Knr4/Smi1-like_dom"/>
</dbReference>
<dbReference type="Proteomes" id="UP000184069">
    <property type="component" value="Unassembled WGS sequence"/>
</dbReference>
<dbReference type="InterPro" id="IPR037883">
    <property type="entry name" value="Knr4/Smi1-like_sf"/>
</dbReference>
<reference evidence="2 3" key="1">
    <citation type="submission" date="2016-11" db="EMBL/GenBank/DDBJ databases">
        <authorList>
            <person name="Jaros S."/>
            <person name="Januszkiewicz K."/>
            <person name="Wedrychowicz H."/>
        </authorList>
    </citation>
    <scope>NUCLEOTIDE SEQUENCE [LARGE SCALE GENOMIC DNA]</scope>
    <source>
        <strain evidence="2 3">DSM 27621</strain>
    </source>
</reference>
<protein>
    <submittedName>
        <fullName evidence="2">SMI1 / KNR4 family (SUKH-1)</fullName>
    </submittedName>
</protein>
<feature type="domain" description="Knr4/Smi1-like" evidence="1">
    <location>
        <begin position="106"/>
        <end position="239"/>
    </location>
</feature>
<dbReference type="AlphaFoldDB" id="A0A1M6XMY1"/>
<name>A0A1M6XMY1_9FLAO</name>
<gene>
    <name evidence="2" type="ORF">SAMN05444407_102135</name>
</gene>
<evidence type="ECO:0000313" key="2">
    <source>
        <dbReference type="EMBL" id="SHL07266.1"/>
    </source>
</evidence>
<dbReference type="EMBL" id="FRBM01000002">
    <property type="protein sequence ID" value="SHL07266.1"/>
    <property type="molecule type" value="Genomic_DNA"/>
</dbReference>